<evidence type="ECO:0000313" key="3">
    <source>
        <dbReference type="EMBL" id="MDD0823725.1"/>
    </source>
</evidence>
<evidence type="ECO:0000313" key="4">
    <source>
        <dbReference type="Proteomes" id="UP001221909"/>
    </source>
</evidence>
<dbReference type="RefSeq" id="WP_273747888.1">
    <property type="nucleotide sequence ID" value="NZ_JAQSJE010000003.1"/>
</dbReference>
<dbReference type="Gene3D" id="1.10.10.10">
    <property type="entry name" value="Winged helix-like DNA-binding domain superfamily/Winged helix DNA-binding domain"/>
    <property type="match status" value="1"/>
</dbReference>
<protein>
    <recommendedName>
        <fullName evidence="2">HTH Mu-type domain-containing protein</fullName>
    </recommendedName>
</protein>
<proteinExistence type="predicted"/>
<dbReference type="SUPFAM" id="SSF46955">
    <property type="entry name" value="Putative DNA-binding domain"/>
    <property type="match status" value="1"/>
</dbReference>
<feature type="domain" description="HTH Mu-type" evidence="2">
    <location>
        <begin position="4"/>
        <end position="73"/>
    </location>
</feature>
<dbReference type="InterPro" id="IPR036388">
    <property type="entry name" value="WH-like_DNA-bd_sf"/>
</dbReference>
<feature type="region of interest" description="Disordered" evidence="1">
    <location>
        <begin position="1"/>
        <end position="26"/>
    </location>
</feature>
<gene>
    <name evidence="3" type="ORF">PTQ27_04450</name>
</gene>
<dbReference type="InterPro" id="IPR003314">
    <property type="entry name" value="Mu-type_HTH"/>
</dbReference>
<organism evidence="3 4">
    <name type="scientific">Mannheimia cairinae</name>
    <dbReference type="NCBI Taxonomy" id="3025936"/>
    <lineage>
        <taxon>Bacteria</taxon>
        <taxon>Pseudomonadati</taxon>
        <taxon>Pseudomonadota</taxon>
        <taxon>Gammaproteobacteria</taxon>
        <taxon>Pasteurellales</taxon>
        <taxon>Pasteurellaceae</taxon>
        <taxon>Mannheimia</taxon>
    </lineage>
</organism>
<sequence length="127" mass="14319">MDQSSEWVTAQEVAGKEDMPTSARRAKDKLELLSQNFPEKKRLRKGTKATEYHISILPSLTIKDLNNNEYIESKTINTKISSSPLIQAQTADEMERVPFYNVQASAGFGTFNQDVYAPDDYIGLSKQ</sequence>
<keyword evidence="4" id="KW-1185">Reference proteome</keyword>
<comment type="caution">
    <text evidence="3">The sequence shown here is derived from an EMBL/GenBank/DDBJ whole genome shotgun (WGS) entry which is preliminary data.</text>
</comment>
<dbReference type="InterPro" id="IPR009061">
    <property type="entry name" value="DNA-bd_dom_put_sf"/>
</dbReference>
<reference evidence="3 4" key="1">
    <citation type="submission" date="2023-02" db="EMBL/GenBank/DDBJ databases">
        <title>Mannheimia cairiniae sp. nov., a novel species of Mannheimia obtained from moscovy ducks (Cairina moschata) and reclassification of Mannheimia ovis as heterotypic synonym of Mannheimia pernigra.</title>
        <authorList>
            <person name="Christensen H."/>
        </authorList>
    </citation>
    <scope>NUCLEOTIDE SEQUENCE [LARGE SCALE GENOMIC DNA]</scope>
    <source>
        <strain evidence="3 4">AT1</strain>
    </source>
</reference>
<name>A0ABT5MNG5_9PAST</name>
<dbReference type="EMBL" id="JAQSJE010000003">
    <property type="protein sequence ID" value="MDD0823725.1"/>
    <property type="molecule type" value="Genomic_DNA"/>
</dbReference>
<dbReference type="Proteomes" id="UP001221909">
    <property type="component" value="Unassembled WGS sequence"/>
</dbReference>
<evidence type="ECO:0000259" key="2">
    <source>
        <dbReference type="PROSITE" id="PS51702"/>
    </source>
</evidence>
<dbReference type="PROSITE" id="PS51702">
    <property type="entry name" value="HTH_MU"/>
    <property type="match status" value="1"/>
</dbReference>
<accession>A0ABT5MNG5</accession>
<evidence type="ECO:0000256" key="1">
    <source>
        <dbReference type="SAM" id="MobiDB-lite"/>
    </source>
</evidence>